<feature type="domain" description="FAD-binding FR-type" evidence="8">
    <location>
        <begin position="5"/>
        <end position="106"/>
    </location>
</feature>
<evidence type="ECO:0000256" key="2">
    <source>
        <dbReference type="ARBA" id="ARBA00022714"/>
    </source>
</evidence>
<keyword evidence="5" id="KW-0408">Iron</keyword>
<feature type="domain" description="2Fe-2S ferredoxin-type" evidence="7">
    <location>
        <begin position="231"/>
        <end position="318"/>
    </location>
</feature>
<dbReference type="SUPFAM" id="SSF63380">
    <property type="entry name" value="Riboflavin synthase domain-like"/>
    <property type="match status" value="1"/>
</dbReference>
<protein>
    <submittedName>
        <fullName evidence="9">Oxidoreductase</fullName>
    </submittedName>
</protein>
<accession>A0A2W5MZ30</accession>
<evidence type="ECO:0000259" key="8">
    <source>
        <dbReference type="PROSITE" id="PS51384"/>
    </source>
</evidence>
<organism evidence="9 10">
    <name type="scientific">Rhodovulum sulfidophilum</name>
    <name type="common">Rhodobacter sulfidophilus</name>
    <dbReference type="NCBI Taxonomy" id="35806"/>
    <lineage>
        <taxon>Bacteria</taxon>
        <taxon>Pseudomonadati</taxon>
        <taxon>Pseudomonadota</taxon>
        <taxon>Alphaproteobacteria</taxon>
        <taxon>Rhodobacterales</taxon>
        <taxon>Paracoccaceae</taxon>
        <taxon>Rhodovulum</taxon>
    </lineage>
</organism>
<dbReference type="Pfam" id="PF00111">
    <property type="entry name" value="Fer2"/>
    <property type="match status" value="1"/>
</dbReference>
<dbReference type="InterPro" id="IPR006058">
    <property type="entry name" value="2Fe2S_fd_BS"/>
</dbReference>
<gene>
    <name evidence="9" type="ORF">DI556_21440</name>
</gene>
<evidence type="ECO:0000256" key="3">
    <source>
        <dbReference type="ARBA" id="ARBA00022723"/>
    </source>
</evidence>
<dbReference type="PRINTS" id="PR00409">
    <property type="entry name" value="PHDIOXRDTASE"/>
</dbReference>
<dbReference type="PROSITE" id="PS51085">
    <property type="entry name" value="2FE2S_FER_2"/>
    <property type="match status" value="1"/>
</dbReference>
<sequence length="318" mass="33944">MSQAALPWSLEVERVTRAAEGVVAIDLVDPAGGALPAWEPGAHIDIELAPGLIRQYSLMGSCADPTRYRVAILREPASRGGSERAHGLRGGERLAVGEPRNHFALAPAESYLFIAGGIGITPMLPMISAAEARGARWSLAYGGRARASMAFADELRASFGERVALYAQDEWGLIPLTEIFGQREVGTLVYCCGPEPLLKAVETAAASWPDGDSLHLERFSPKAPEPDQIDTAFEVYCARSGVTVLVPADRTILEVLEVEGVAVQASCYEGTCGTCETAVIEGIPDHRDSVLTQADQARGGTMLICVSRARSNRLVLDL</sequence>
<dbReference type="Gene3D" id="3.40.50.80">
    <property type="entry name" value="Nucleotide-binding domain of ferredoxin-NADP reductase (FNR) module"/>
    <property type="match status" value="1"/>
</dbReference>
<dbReference type="SUPFAM" id="SSF52343">
    <property type="entry name" value="Ferredoxin reductase-like, C-terminal NADP-linked domain"/>
    <property type="match status" value="1"/>
</dbReference>
<dbReference type="GO" id="GO:0016491">
    <property type="term" value="F:oxidoreductase activity"/>
    <property type="evidence" value="ECO:0007669"/>
    <property type="project" value="UniProtKB-KW"/>
</dbReference>
<dbReference type="SUPFAM" id="SSF54292">
    <property type="entry name" value="2Fe-2S ferredoxin-like"/>
    <property type="match status" value="1"/>
</dbReference>
<evidence type="ECO:0000256" key="6">
    <source>
        <dbReference type="ARBA" id="ARBA00023014"/>
    </source>
</evidence>
<keyword evidence="1" id="KW-0285">Flavoprotein</keyword>
<keyword evidence="4" id="KW-0560">Oxidoreductase</keyword>
<keyword evidence="6" id="KW-0411">Iron-sulfur</keyword>
<keyword evidence="3" id="KW-0479">Metal-binding</keyword>
<dbReference type="InterPro" id="IPR001041">
    <property type="entry name" value="2Fe-2S_ferredoxin-type"/>
</dbReference>
<dbReference type="EMBL" id="QFPW01000032">
    <property type="protein sequence ID" value="PZQ46044.1"/>
    <property type="molecule type" value="Genomic_DNA"/>
</dbReference>
<comment type="caution">
    <text evidence="9">The sequence shown here is derived from an EMBL/GenBank/DDBJ whole genome shotgun (WGS) entry which is preliminary data.</text>
</comment>
<dbReference type="CDD" id="cd06185">
    <property type="entry name" value="PDR_like"/>
    <property type="match status" value="1"/>
</dbReference>
<dbReference type="Proteomes" id="UP000249185">
    <property type="component" value="Unassembled WGS sequence"/>
</dbReference>
<dbReference type="GO" id="GO:0051537">
    <property type="term" value="F:2 iron, 2 sulfur cluster binding"/>
    <property type="evidence" value="ECO:0007669"/>
    <property type="project" value="UniProtKB-KW"/>
</dbReference>
<evidence type="ECO:0000256" key="1">
    <source>
        <dbReference type="ARBA" id="ARBA00022630"/>
    </source>
</evidence>
<evidence type="ECO:0000256" key="4">
    <source>
        <dbReference type="ARBA" id="ARBA00023002"/>
    </source>
</evidence>
<dbReference type="InterPro" id="IPR017927">
    <property type="entry name" value="FAD-bd_FR_type"/>
</dbReference>
<dbReference type="CDD" id="cd00207">
    <property type="entry name" value="fer2"/>
    <property type="match status" value="1"/>
</dbReference>
<dbReference type="InterPro" id="IPR036010">
    <property type="entry name" value="2Fe-2S_ferredoxin-like_sf"/>
</dbReference>
<dbReference type="PANTHER" id="PTHR47354:SF1">
    <property type="entry name" value="CARNITINE MONOOXYGENASE REDUCTASE SUBUNIT"/>
    <property type="match status" value="1"/>
</dbReference>
<dbReference type="GO" id="GO:0046872">
    <property type="term" value="F:metal ion binding"/>
    <property type="evidence" value="ECO:0007669"/>
    <property type="project" value="UniProtKB-KW"/>
</dbReference>
<dbReference type="InterPro" id="IPR012675">
    <property type="entry name" value="Beta-grasp_dom_sf"/>
</dbReference>
<dbReference type="InterPro" id="IPR017938">
    <property type="entry name" value="Riboflavin_synthase-like_b-brl"/>
</dbReference>
<reference evidence="9 10" key="1">
    <citation type="submission" date="2017-08" db="EMBL/GenBank/DDBJ databases">
        <title>Infants hospitalized years apart are colonized by the same room-sourced microbial strains.</title>
        <authorList>
            <person name="Brooks B."/>
            <person name="Olm M.R."/>
            <person name="Firek B.A."/>
            <person name="Baker R."/>
            <person name="Thomas B.C."/>
            <person name="Morowitz M.J."/>
            <person name="Banfield J.F."/>
        </authorList>
    </citation>
    <scope>NUCLEOTIDE SEQUENCE [LARGE SCALE GENOMIC DNA]</scope>
    <source>
        <strain evidence="9">S2_005_002_R2_34</strain>
    </source>
</reference>
<evidence type="ECO:0000313" key="10">
    <source>
        <dbReference type="Proteomes" id="UP000249185"/>
    </source>
</evidence>
<name>A0A2W5MZ30_RHOSU</name>
<keyword evidence="2" id="KW-0001">2Fe-2S</keyword>
<dbReference type="InterPro" id="IPR050415">
    <property type="entry name" value="MRET"/>
</dbReference>
<dbReference type="PROSITE" id="PS51384">
    <property type="entry name" value="FAD_FR"/>
    <property type="match status" value="1"/>
</dbReference>
<dbReference type="PROSITE" id="PS00197">
    <property type="entry name" value="2FE2S_FER_1"/>
    <property type="match status" value="1"/>
</dbReference>
<evidence type="ECO:0000256" key="5">
    <source>
        <dbReference type="ARBA" id="ARBA00023004"/>
    </source>
</evidence>
<dbReference type="Gene3D" id="3.10.20.30">
    <property type="match status" value="1"/>
</dbReference>
<dbReference type="PANTHER" id="PTHR47354">
    <property type="entry name" value="NADH OXIDOREDUCTASE HCR"/>
    <property type="match status" value="1"/>
</dbReference>
<evidence type="ECO:0000259" key="7">
    <source>
        <dbReference type="PROSITE" id="PS51085"/>
    </source>
</evidence>
<proteinExistence type="predicted"/>
<dbReference type="Gene3D" id="2.40.30.10">
    <property type="entry name" value="Translation factors"/>
    <property type="match status" value="1"/>
</dbReference>
<evidence type="ECO:0000313" key="9">
    <source>
        <dbReference type="EMBL" id="PZQ46044.1"/>
    </source>
</evidence>
<dbReference type="InterPro" id="IPR039261">
    <property type="entry name" value="FNR_nucleotide-bd"/>
</dbReference>
<dbReference type="AlphaFoldDB" id="A0A2W5MZ30"/>